<name>A0A1Y3BEB0_EURMA</name>
<organism evidence="2 3">
    <name type="scientific">Euroglyphus maynei</name>
    <name type="common">Mayne's house dust mite</name>
    <dbReference type="NCBI Taxonomy" id="6958"/>
    <lineage>
        <taxon>Eukaryota</taxon>
        <taxon>Metazoa</taxon>
        <taxon>Ecdysozoa</taxon>
        <taxon>Arthropoda</taxon>
        <taxon>Chelicerata</taxon>
        <taxon>Arachnida</taxon>
        <taxon>Acari</taxon>
        <taxon>Acariformes</taxon>
        <taxon>Sarcoptiformes</taxon>
        <taxon>Astigmata</taxon>
        <taxon>Psoroptidia</taxon>
        <taxon>Analgoidea</taxon>
        <taxon>Pyroglyphidae</taxon>
        <taxon>Pyroglyphinae</taxon>
        <taxon>Euroglyphus</taxon>
    </lineage>
</organism>
<sequence length="491" mass="58959">MNSEYKPDNQFIRPDFMTRNQFRQHCYLSRNILGEFYRQCCLIENIVLNTDTFSPDLQEHVECEKKLIVPGWKNYVKEANIAFKEYYYRIVEAMETLGVESEAVFLSDLFDKRQEVTTFLYRDLFRQFQNTFAQQSAGKNDYQKILLTSAWYAICFERSTLLRYHYKQRPLLGLPFMISKELIKLAYYINLNEAITTPVLTFLTQEDQTNNTIRFPYDDCIILSTKFILYWMEKFQENFFKTIELANIFVRIDQNPETSLQLFLGEHIKNVFDSIAVENSFEKDKDYGYQDIFWLIDEFFRHLHYLCNDVNTNIIESKFEQIFMLPYALYASRFIGHIGSFMNENFDEKQNMTKVDFIDATFKYINQLFKDIVQRRERLDYSFRFSILDKHLLGSFSIDDDDDDEIKWQILVGGLKDIHVFKQSNNDSEKFFRKNSRTKKEFGWNLKKYNVDFLQINGKGLKPSISLLKLYMGHQRFYKNIFSKLSFRFSY</sequence>
<dbReference type="EMBL" id="MUJZ01030164">
    <property type="protein sequence ID" value="OTF77946.1"/>
    <property type="molecule type" value="Genomic_DNA"/>
</dbReference>
<comment type="caution">
    <text evidence="2">The sequence shown here is derived from an EMBL/GenBank/DDBJ whole genome shotgun (WGS) entry which is preliminary data.</text>
</comment>
<gene>
    <name evidence="2" type="ORF">BLA29_000317</name>
</gene>
<evidence type="ECO:0000313" key="2">
    <source>
        <dbReference type="EMBL" id="OTF77946.1"/>
    </source>
</evidence>
<keyword evidence="3" id="KW-1185">Reference proteome</keyword>
<evidence type="ECO:0000259" key="1">
    <source>
        <dbReference type="Pfam" id="PF26253"/>
    </source>
</evidence>
<dbReference type="Pfam" id="PF26253">
    <property type="entry name" value="RdRP_head"/>
    <property type="match status" value="1"/>
</dbReference>
<protein>
    <recommendedName>
        <fullName evidence="1">RDRP C-terminal head domain-containing protein</fullName>
    </recommendedName>
</protein>
<dbReference type="Proteomes" id="UP000194236">
    <property type="component" value="Unassembled WGS sequence"/>
</dbReference>
<proteinExistence type="predicted"/>
<reference evidence="2 3" key="1">
    <citation type="submission" date="2017-03" db="EMBL/GenBank/DDBJ databases">
        <title>Genome Survey of Euroglyphus maynei.</title>
        <authorList>
            <person name="Arlian L.G."/>
            <person name="Morgan M.S."/>
            <person name="Rider S.D."/>
        </authorList>
    </citation>
    <scope>NUCLEOTIDE SEQUENCE [LARGE SCALE GENOMIC DNA]</scope>
    <source>
        <strain evidence="2">Arlian Lab</strain>
        <tissue evidence="2">Whole body</tissue>
    </source>
</reference>
<feature type="domain" description="RDRP C-terminal head" evidence="1">
    <location>
        <begin position="63"/>
        <end position="160"/>
    </location>
</feature>
<dbReference type="InterPro" id="IPR058752">
    <property type="entry name" value="RDRP_C_head"/>
</dbReference>
<dbReference type="AlphaFoldDB" id="A0A1Y3BEB0"/>
<evidence type="ECO:0000313" key="3">
    <source>
        <dbReference type="Proteomes" id="UP000194236"/>
    </source>
</evidence>
<accession>A0A1Y3BEB0</accession>